<evidence type="ECO:0000313" key="1">
    <source>
        <dbReference type="EMBL" id="AUN98127.1"/>
    </source>
</evidence>
<protein>
    <submittedName>
        <fullName evidence="1">Uncharacterized protein</fullName>
    </submittedName>
</protein>
<dbReference type="AlphaFoldDB" id="A0A2K9NRI9"/>
<accession>A0A2K9NRI9</accession>
<evidence type="ECO:0000313" key="2">
    <source>
        <dbReference type="Proteomes" id="UP000235584"/>
    </source>
</evidence>
<sequence>MLITLISGVLFYKNLTQIEPGKSVLRFDFDELRSIDSQVANTAFYLRKNLTADSSELSDEILRINELLGLINDINRSTPELTESVKKIRSHFEMRVKQLQNFEKARAELRESSSALLPAYNELEKKNIKYTLDKRDFYRECILDAYMFIASSHKENEMRLLEDQKILGQIISFANTTNEDLVKYQKHLETIHKRVKEIDVILKDIKEVNISSEMKIIAKYYQESVQAQNEQTENILKFTIAAIGIYLLFMIFILRKS</sequence>
<dbReference type="EMBL" id="CP025704">
    <property type="protein sequence ID" value="AUN98127.1"/>
    <property type="molecule type" value="Genomic_DNA"/>
</dbReference>
<organism evidence="1 2">
    <name type="scientific">Bacteriovorax stolpii</name>
    <name type="common">Bdellovibrio stolpii</name>
    <dbReference type="NCBI Taxonomy" id="960"/>
    <lineage>
        <taxon>Bacteria</taxon>
        <taxon>Pseudomonadati</taxon>
        <taxon>Bdellovibrionota</taxon>
        <taxon>Bacteriovoracia</taxon>
        <taxon>Bacteriovoracales</taxon>
        <taxon>Bacteriovoracaceae</taxon>
        <taxon>Bacteriovorax</taxon>
    </lineage>
</organism>
<dbReference type="KEGG" id="bsto:C0V70_08395"/>
<gene>
    <name evidence="1" type="ORF">C0V70_08395</name>
</gene>
<keyword evidence="2" id="KW-1185">Reference proteome</keyword>
<proteinExistence type="predicted"/>
<reference evidence="1 2" key="1">
    <citation type="submission" date="2018-01" db="EMBL/GenBank/DDBJ databases">
        <title>Complete genome sequence of Bacteriovorax stolpii DSM12778.</title>
        <authorList>
            <person name="Tang B."/>
            <person name="Chang J."/>
        </authorList>
    </citation>
    <scope>NUCLEOTIDE SEQUENCE [LARGE SCALE GENOMIC DNA]</scope>
    <source>
        <strain evidence="1 2">DSM 12778</strain>
    </source>
</reference>
<dbReference type="Proteomes" id="UP000235584">
    <property type="component" value="Chromosome"/>
</dbReference>
<name>A0A2K9NRI9_BACTC</name>